<proteinExistence type="predicted"/>
<accession>A0A0A8YZ24</accession>
<organism evidence="1">
    <name type="scientific">Arundo donax</name>
    <name type="common">Giant reed</name>
    <name type="synonym">Donax arundinaceus</name>
    <dbReference type="NCBI Taxonomy" id="35708"/>
    <lineage>
        <taxon>Eukaryota</taxon>
        <taxon>Viridiplantae</taxon>
        <taxon>Streptophyta</taxon>
        <taxon>Embryophyta</taxon>
        <taxon>Tracheophyta</taxon>
        <taxon>Spermatophyta</taxon>
        <taxon>Magnoliopsida</taxon>
        <taxon>Liliopsida</taxon>
        <taxon>Poales</taxon>
        <taxon>Poaceae</taxon>
        <taxon>PACMAD clade</taxon>
        <taxon>Arundinoideae</taxon>
        <taxon>Arundineae</taxon>
        <taxon>Arundo</taxon>
    </lineage>
</organism>
<dbReference type="AlphaFoldDB" id="A0A0A8YZ24"/>
<evidence type="ECO:0000313" key="1">
    <source>
        <dbReference type="EMBL" id="JAD31826.1"/>
    </source>
</evidence>
<name>A0A0A8YZ24_ARUDO</name>
<dbReference type="EMBL" id="GBRH01266069">
    <property type="protein sequence ID" value="JAD31826.1"/>
    <property type="molecule type" value="Transcribed_RNA"/>
</dbReference>
<reference evidence="1" key="1">
    <citation type="submission" date="2014-09" db="EMBL/GenBank/DDBJ databases">
        <authorList>
            <person name="Magalhaes I.L.F."/>
            <person name="Oliveira U."/>
            <person name="Santos F.R."/>
            <person name="Vidigal T.H.D.A."/>
            <person name="Brescovit A.D."/>
            <person name="Santos A.J."/>
        </authorList>
    </citation>
    <scope>NUCLEOTIDE SEQUENCE</scope>
    <source>
        <tissue evidence="1">Shoot tissue taken approximately 20 cm above the soil surface</tissue>
    </source>
</reference>
<reference evidence="1" key="2">
    <citation type="journal article" date="2015" name="Data Brief">
        <title>Shoot transcriptome of the giant reed, Arundo donax.</title>
        <authorList>
            <person name="Barrero R.A."/>
            <person name="Guerrero F.D."/>
            <person name="Moolhuijzen P."/>
            <person name="Goolsby J.A."/>
            <person name="Tidwell J."/>
            <person name="Bellgard S.E."/>
            <person name="Bellgard M.I."/>
        </authorList>
    </citation>
    <scope>NUCLEOTIDE SEQUENCE</scope>
    <source>
        <tissue evidence="1">Shoot tissue taken approximately 20 cm above the soil surface</tissue>
    </source>
</reference>
<sequence length="63" mass="7250">MFNCFCVSNCLLFTCIYVNTTINAYSCLSLHAITFSNLLSTLCTHTCYLIYNTCYSVENYVDY</sequence>
<protein>
    <submittedName>
        <fullName evidence="1">Uncharacterized protein</fullName>
    </submittedName>
</protein>